<evidence type="ECO:0000313" key="3">
    <source>
        <dbReference type="Proteomes" id="UP000199297"/>
    </source>
</evidence>
<accession>A0A1H7LWZ4</accession>
<dbReference type="EMBL" id="FOBI01000005">
    <property type="protein sequence ID" value="SEL03493.1"/>
    <property type="molecule type" value="Genomic_DNA"/>
</dbReference>
<keyword evidence="1" id="KW-0472">Membrane</keyword>
<dbReference type="RefSeq" id="WP_085284661.1">
    <property type="nucleotide sequence ID" value="NZ_FOBI01000005.1"/>
</dbReference>
<name>A0A1H7LWZ4_9GAMM</name>
<dbReference type="InterPro" id="IPR021318">
    <property type="entry name" value="DUF2919"/>
</dbReference>
<keyword evidence="1" id="KW-1133">Transmembrane helix</keyword>
<feature type="transmembrane region" description="Helical" evidence="1">
    <location>
        <begin position="63"/>
        <end position="82"/>
    </location>
</feature>
<evidence type="ECO:0000256" key="1">
    <source>
        <dbReference type="SAM" id="Phobius"/>
    </source>
</evidence>
<evidence type="ECO:0008006" key="4">
    <source>
        <dbReference type="Google" id="ProtNLM"/>
    </source>
</evidence>
<dbReference type="Proteomes" id="UP000199297">
    <property type="component" value="Unassembled WGS sequence"/>
</dbReference>
<gene>
    <name evidence="2" type="ORF">SAMN05216262_10522</name>
</gene>
<dbReference type="Pfam" id="PF11143">
    <property type="entry name" value="DUF2919"/>
    <property type="match status" value="1"/>
</dbReference>
<dbReference type="OrthoDB" id="6225352at2"/>
<dbReference type="AlphaFoldDB" id="A0A1H7LWZ4"/>
<dbReference type="STRING" id="641665.GCA_002104455_03156"/>
<feature type="transmembrane region" description="Helical" evidence="1">
    <location>
        <begin position="102"/>
        <end position="121"/>
    </location>
</feature>
<keyword evidence="1" id="KW-0812">Transmembrane</keyword>
<organism evidence="2 3">
    <name type="scientific">Colwellia chukchiensis</name>
    <dbReference type="NCBI Taxonomy" id="641665"/>
    <lineage>
        <taxon>Bacteria</taxon>
        <taxon>Pseudomonadati</taxon>
        <taxon>Pseudomonadota</taxon>
        <taxon>Gammaproteobacteria</taxon>
        <taxon>Alteromonadales</taxon>
        <taxon>Colwelliaceae</taxon>
        <taxon>Colwellia</taxon>
    </lineage>
</organism>
<protein>
    <recommendedName>
        <fullName evidence="4">DUF2919 family protein</fullName>
    </recommendedName>
</protein>
<sequence length="164" mass="18967">MTDSRYYAQLSPKDFDSFDCVKLAPGIYLILLFVLRAYIIWLLSVTNMRDHVATIQWLYPERALFYLNLVSGAIALFIVLVLSLRRPDAKPWVRNCWQQCKILLIVALAFDLLVATLGYFIWHLQSITWLFGHGVIVLLAVSYILRSKRFTINIAEFPATIPEK</sequence>
<proteinExistence type="predicted"/>
<keyword evidence="3" id="KW-1185">Reference proteome</keyword>
<feature type="transmembrane region" description="Helical" evidence="1">
    <location>
        <begin position="127"/>
        <end position="145"/>
    </location>
</feature>
<reference evidence="3" key="1">
    <citation type="submission" date="2016-10" db="EMBL/GenBank/DDBJ databases">
        <authorList>
            <person name="Varghese N."/>
            <person name="Submissions S."/>
        </authorList>
    </citation>
    <scope>NUCLEOTIDE SEQUENCE [LARGE SCALE GENOMIC DNA]</scope>
    <source>
        <strain evidence="3">CGMCC 1.9127</strain>
    </source>
</reference>
<evidence type="ECO:0000313" key="2">
    <source>
        <dbReference type="EMBL" id="SEL03493.1"/>
    </source>
</evidence>
<feature type="transmembrane region" description="Helical" evidence="1">
    <location>
        <begin position="21"/>
        <end position="43"/>
    </location>
</feature>